<feature type="binding site" evidence="6">
    <location>
        <position position="299"/>
    </location>
    <ligand>
        <name>D-dopa</name>
        <dbReference type="ChEBI" id="CHEBI:149689"/>
    </ligand>
</feature>
<evidence type="ECO:0000256" key="3">
    <source>
        <dbReference type="ARBA" id="ARBA00022630"/>
    </source>
</evidence>
<dbReference type="GO" id="GO:0005737">
    <property type="term" value="C:cytoplasm"/>
    <property type="evidence" value="ECO:0007669"/>
    <property type="project" value="TreeGrafter"/>
</dbReference>
<proteinExistence type="inferred from homology"/>
<feature type="binding site" evidence="6">
    <location>
        <position position="231"/>
    </location>
    <ligand>
        <name>D-dopa</name>
        <dbReference type="ChEBI" id="CHEBI:149689"/>
    </ligand>
</feature>
<keyword evidence="4 6" id="KW-0274">FAD</keyword>
<evidence type="ECO:0000256" key="6">
    <source>
        <dbReference type="PIRSR" id="PIRSR000189-1"/>
    </source>
</evidence>
<evidence type="ECO:0000259" key="7">
    <source>
        <dbReference type="Pfam" id="PF01266"/>
    </source>
</evidence>
<dbReference type="OrthoDB" id="409956at2759"/>
<dbReference type="Gene3D" id="3.40.50.720">
    <property type="entry name" value="NAD(P)-binding Rossmann-like Domain"/>
    <property type="match status" value="1"/>
</dbReference>
<feature type="domain" description="FAD dependent oxidoreductase" evidence="7">
    <location>
        <begin position="6"/>
        <end position="348"/>
    </location>
</feature>
<evidence type="ECO:0000313" key="9">
    <source>
        <dbReference type="Proteomes" id="UP001143981"/>
    </source>
</evidence>
<protein>
    <recommendedName>
        <fullName evidence="7">FAD dependent oxidoreductase domain-containing protein</fullName>
    </recommendedName>
</protein>
<evidence type="ECO:0000256" key="1">
    <source>
        <dbReference type="ARBA" id="ARBA00001974"/>
    </source>
</evidence>
<keyword evidence="5" id="KW-0560">Oxidoreductase</keyword>
<dbReference type="PROSITE" id="PS00677">
    <property type="entry name" value="DAO"/>
    <property type="match status" value="1"/>
</dbReference>
<dbReference type="Gene3D" id="3.30.9.10">
    <property type="entry name" value="D-Amino Acid Oxidase, subunit A, domain 2"/>
    <property type="match status" value="1"/>
</dbReference>
<reference evidence="8" key="1">
    <citation type="submission" date="2022-07" db="EMBL/GenBank/DDBJ databases">
        <title>Phylogenomic reconstructions and comparative analyses of Kickxellomycotina fungi.</title>
        <authorList>
            <person name="Reynolds N.K."/>
            <person name="Stajich J.E."/>
            <person name="Barry K."/>
            <person name="Grigoriev I.V."/>
            <person name="Crous P."/>
            <person name="Smith M.E."/>
        </authorList>
    </citation>
    <scope>NUCLEOTIDE SEQUENCE</scope>
    <source>
        <strain evidence="8">BCRC 34381</strain>
    </source>
</reference>
<evidence type="ECO:0000256" key="4">
    <source>
        <dbReference type="ARBA" id="ARBA00022827"/>
    </source>
</evidence>
<keyword evidence="9" id="KW-1185">Reference proteome</keyword>
<comment type="similarity">
    <text evidence="2">Belongs to the DAMOX/DASOX family.</text>
</comment>
<feature type="binding site" evidence="6">
    <location>
        <position position="186"/>
    </location>
    <ligand>
        <name>FAD</name>
        <dbReference type="ChEBI" id="CHEBI:57692"/>
    </ligand>
</feature>
<dbReference type="SUPFAM" id="SSF54373">
    <property type="entry name" value="FAD-linked reductases, C-terminal domain"/>
    <property type="match status" value="1"/>
</dbReference>
<evidence type="ECO:0000256" key="5">
    <source>
        <dbReference type="ARBA" id="ARBA00023002"/>
    </source>
</evidence>
<evidence type="ECO:0000256" key="2">
    <source>
        <dbReference type="ARBA" id="ARBA00006730"/>
    </source>
</evidence>
<dbReference type="InterPro" id="IPR006076">
    <property type="entry name" value="FAD-dep_OxRdtase"/>
</dbReference>
<organism evidence="8 9">
    <name type="scientific">Coemansia biformis</name>
    <dbReference type="NCBI Taxonomy" id="1286918"/>
    <lineage>
        <taxon>Eukaryota</taxon>
        <taxon>Fungi</taxon>
        <taxon>Fungi incertae sedis</taxon>
        <taxon>Zoopagomycota</taxon>
        <taxon>Kickxellomycotina</taxon>
        <taxon>Kickxellomycetes</taxon>
        <taxon>Kickxellales</taxon>
        <taxon>Kickxellaceae</taxon>
        <taxon>Coemansia</taxon>
    </lineage>
</organism>
<comment type="caution">
    <text evidence="8">The sequence shown here is derived from an EMBL/GenBank/DDBJ whole genome shotgun (WGS) entry which is preliminary data.</text>
</comment>
<dbReference type="GO" id="GO:0003884">
    <property type="term" value="F:D-amino-acid oxidase activity"/>
    <property type="evidence" value="ECO:0007669"/>
    <property type="project" value="InterPro"/>
</dbReference>
<comment type="cofactor">
    <cofactor evidence="1 6">
        <name>FAD</name>
        <dbReference type="ChEBI" id="CHEBI:57692"/>
    </cofactor>
</comment>
<dbReference type="SUPFAM" id="SSF51971">
    <property type="entry name" value="Nucleotide-binding domain"/>
    <property type="match status" value="1"/>
</dbReference>
<name>A0A9W7YCJ7_9FUNG</name>
<dbReference type="InterPro" id="IPR006181">
    <property type="entry name" value="D-amino_acid_oxidase_CS"/>
</dbReference>
<dbReference type="InterPro" id="IPR023209">
    <property type="entry name" value="DAO"/>
</dbReference>
<dbReference type="GO" id="GO:0019478">
    <property type="term" value="P:D-amino acid catabolic process"/>
    <property type="evidence" value="ECO:0007669"/>
    <property type="project" value="TreeGrafter"/>
</dbReference>
<sequence length="362" mass="38969">MALVPVVVVGCGVIGLTTALSLQRSGRYSVTVVAREAPGAANGESQEWASPYAGANWRPYAPLGDAQQRAAEEATYFRLRDIAASQPAAGVRVATMRDFGASPHDRVPSFLGYVHNLRRIPSSEWPEHAQFGYAYDSLIVDVPRYLLWLRQEFCSRGGIVRHGALEHICNAPRAAGVQVAAVINCTGLGSRALGINDATMFPTRGQTLLVRAPSVEYTTTAPGARSDRATYVIPRGDGTVIIGGVFEQGCADASEDPLTTEEILRNCIALCPQLLDRGFESLRHPSQVPACDVEQLRCRAIRVNVGFRPSRRDGPRLEVEHIGGLTVLHNYGHSSFGYQTSWGYAGAAVRLLDSALGAAAKL</sequence>
<accession>A0A9W7YCJ7</accession>
<dbReference type="Proteomes" id="UP001143981">
    <property type="component" value="Unassembled WGS sequence"/>
</dbReference>
<dbReference type="PIRSF" id="PIRSF000189">
    <property type="entry name" value="D-aa_oxidase"/>
    <property type="match status" value="1"/>
</dbReference>
<keyword evidence="3" id="KW-0285">Flavoprotein</keyword>
<dbReference type="GO" id="GO:0071949">
    <property type="term" value="F:FAD binding"/>
    <property type="evidence" value="ECO:0007669"/>
    <property type="project" value="InterPro"/>
</dbReference>
<evidence type="ECO:0000313" key="8">
    <source>
        <dbReference type="EMBL" id="KAJ1729128.1"/>
    </source>
</evidence>
<dbReference type="EMBL" id="JANBOI010000669">
    <property type="protein sequence ID" value="KAJ1729128.1"/>
    <property type="molecule type" value="Genomic_DNA"/>
</dbReference>
<dbReference type="Pfam" id="PF01266">
    <property type="entry name" value="DAO"/>
    <property type="match status" value="1"/>
</dbReference>
<gene>
    <name evidence="8" type="ORF">LPJ61_003674</name>
</gene>
<dbReference type="PANTHER" id="PTHR11530:SF11">
    <property type="entry name" value="D-ASPARTATE OXIDASE"/>
    <property type="match status" value="1"/>
</dbReference>
<dbReference type="AlphaFoldDB" id="A0A9W7YCJ7"/>
<dbReference type="PANTHER" id="PTHR11530">
    <property type="entry name" value="D-AMINO ACID OXIDASE"/>
    <property type="match status" value="1"/>
</dbReference>